<dbReference type="GO" id="GO:0043448">
    <property type="term" value="P:alkane catabolic process"/>
    <property type="evidence" value="ECO:0007669"/>
    <property type="project" value="TreeGrafter"/>
</dbReference>
<keyword evidence="4 6" id="KW-0249">Electron transport</keyword>
<keyword evidence="3 6" id="KW-0479">Metal-binding</keyword>
<protein>
    <recommendedName>
        <fullName evidence="6">Rubredoxin</fullName>
    </recommendedName>
</protein>
<name>A0A367R3A8_NOSPU</name>
<dbReference type="PIRSF" id="PIRSF000071">
    <property type="entry name" value="Rubredoxin"/>
    <property type="match status" value="1"/>
</dbReference>
<dbReference type="Proteomes" id="UP000252085">
    <property type="component" value="Unassembled WGS sequence"/>
</dbReference>
<evidence type="ECO:0000313" key="9">
    <source>
        <dbReference type="EMBL" id="RCJ30689.1"/>
    </source>
</evidence>
<evidence type="ECO:0000256" key="1">
    <source>
        <dbReference type="ARBA" id="ARBA00005337"/>
    </source>
</evidence>
<keyword evidence="2 6" id="KW-0813">Transport</keyword>
<comment type="cofactor">
    <cofactor evidence="6 7">
        <name>Fe(3+)</name>
        <dbReference type="ChEBI" id="CHEBI:29034"/>
    </cofactor>
    <text evidence="6 7">Binds 1 Fe(3+) ion per subunit.</text>
</comment>
<dbReference type="SUPFAM" id="SSF57802">
    <property type="entry name" value="Rubredoxin-like"/>
    <property type="match status" value="1"/>
</dbReference>
<accession>A0A367R3A8</accession>
<dbReference type="InterPro" id="IPR024934">
    <property type="entry name" value="Rubredoxin-like_dom"/>
</dbReference>
<dbReference type="InterPro" id="IPR024935">
    <property type="entry name" value="Rubredoxin_dom"/>
</dbReference>
<evidence type="ECO:0000256" key="2">
    <source>
        <dbReference type="ARBA" id="ARBA00022448"/>
    </source>
</evidence>
<dbReference type="Gene3D" id="2.20.28.10">
    <property type="match status" value="1"/>
</dbReference>
<sequence length="57" mass="6294">MERYKCPVCGHIYDPAEGDPKSGIAPGIAFEDLPEDWKCPVCRTKKAKFQPELSAAV</sequence>
<dbReference type="AlphaFoldDB" id="A0A367R3A8"/>
<evidence type="ECO:0000256" key="7">
    <source>
        <dbReference type="PIRSR" id="PIRSR000071-1"/>
    </source>
</evidence>
<feature type="binding site" evidence="7">
    <location>
        <position position="39"/>
    </location>
    <ligand>
        <name>Fe cation</name>
        <dbReference type="ChEBI" id="CHEBI:24875"/>
    </ligand>
</feature>
<dbReference type="GO" id="GO:0005506">
    <property type="term" value="F:iron ion binding"/>
    <property type="evidence" value="ECO:0007669"/>
    <property type="project" value="InterPro"/>
</dbReference>
<feature type="domain" description="Rubredoxin-like" evidence="8">
    <location>
        <begin position="1"/>
        <end position="52"/>
    </location>
</feature>
<evidence type="ECO:0000259" key="8">
    <source>
        <dbReference type="PROSITE" id="PS50903"/>
    </source>
</evidence>
<dbReference type="InterPro" id="IPR050526">
    <property type="entry name" value="Rubredoxin_ET"/>
</dbReference>
<evidence type="ECO:0000256" key="6">
    <source>
        <dbReference type="PIRNR" id="PIRNR000071"/>
    </source>
</evidence>
<reference evidence="9 10" key="1">
    <citation type="submission" date="2016-04" db="EMBL/GenBank/DDBJ databases">
        <authorList>
            <person name="Evans L.H."/>
            <person name="Alamgir A."/>
            <person name="Owens N."/>
            <person name="Weber N.D."/>
            <person name="Virtaneva K."/>
            <person name="Barbian K."/>
            <person name="Babar A."/>
            <person name="Rosenke K."/>
        </authorList>
    </citation>
    <scope>NUCLEOTIDE SEQUENCE [LARGE SCALE GENOMIC DNA]</scope>
    <source>
        <strain evidence="9">NIES-2108</strain>
    </source>
</reference>
<comment type="similarity">
    <text evidence="1 6">Belongs to the rubredoxin family.</text>
</comment>
<dbReference type="Pfam" id="PF00301">
    <property type="entry name" value="Rubredoxin"/>
    <property type="match status" value="1"/>
</dbReference>
<proteinExistence type="inferred from homology"/>
<organism evidence="9 10">
    <name type="scientific">Nostoc punctiforme NIES-2108</name>
    <dbReference type="NCBI Taxonomy" id="1356359"/>
    <lineage>
        <taxon>Bacteria</taxon>
        <taxon>Bacillati</taxon>
        <taxon>Cyanobacteriota</taxon>
        <taxon>Cyanophyceae</taxon>
        <taxon>Nostocales</taxon>
        <taxon>Nostocaceae</taxon>
        <taxon>Nostoc</taxon>
    </lineage>
</organism>
<dbReference type="NCBIfam" id="NF045768">
    <property type="entry name" value="RubredRD"/>
    <property type="match status" value="1"/>
</dbReference>
<dbReference type="FunFam" id="2.20.28.10:FF:000001">
    <property type="entry name" value="Rubredoxin"/>
    <property type="match status" value="1"/>
</dbReference>
<feature type="binding site" evidence="7">
    <location>
        <position position="9"/>
    </location>
    <ligand>
        <name>Fe cation</name>
        <dbReference type="ChEBI" id="CHEBI:24875"/>
    </ligand>
</feature>
<evidence type="ECO:0000313" key="10">
    <source>
        <dbReference type="Proteomes" id="UP000252085"/>
    </source>
</evidence>
<evidence type="ECO:0000256" key="4">
    <source>
        <dbReference type="ARBA" id="ARBA00022982"/>
    </source>
</evidence>
<dbReference type="GO" id="GO:0009055">
    <property type="term" value="F:electron transfer activity"/>
    <property type="evidence" value="ECO:0007669"/>
    <property type="project" value="InterPro"/>
</dbReference>
<dbReference type="CDD" id="cd00730">
    <property type="entry name" value="rubredoxin"/>
    <property type="match status" value="1"/>
</dbReference>
<evidence type="ECO:0000256" key="3">
    <source>
        <dbReference type="ARBA" id="ARBA00022723"/>
    </source>
</evidence>
<feature type="binding site" evidence="7">
    <location>
        <position position="42"/>
    </location>
    <ligand>
        <name>Fe cation</name>
        <dbReference type="ChEBI" id="CHEBI:24875"/>
    </ligand>
</feature>
<dbReference type="EMBL" id="LXQE01000183">
    <property type="protein sequence ID" value="RCJ30689.1"/>
    <property type="molecule type" value="Genomic_DNA"/>
</dbReference>
<dbReference type="PROSITE" id="PS50903">
    <property type="entry name" value="RUBREDOXIN_LIKE"/>
    <property type="match status" value="1"/>
</dbReference>
<feature type="binding site" evidence="7">
    <location>
        <position position="6"/>
    </location>
    <ligand>
        <name>Fe cation</name>
        <dbReference type="ChEBI" id="CHEBI:24875"/>
    </ligand>
</feature>
<keyword evidence="5 6" id="KW-0408">Iron</keyword>
<dbReference type="InterPro" id="IPR024922">
    <property type="entry name" value="Rubredoxin"/>
</dbReference>
<comment type="caution">
    <text evidence="9">The sequence shown here is derived from an EMBL/GenBank/DDBJ whole genome shotgun (WGS) entry which is preliminary data.</text>
</comment>
<evidence type="ECO:0000256" key="5">
    <source>
        <dbReference type="ARBA" id="ARBA00023004"/>
    </source>
</evidence>
<dbReference type="PRINTS" id="PR00163">
    <property type="entry name" value="RUBREDOXIN"/>
</dbReference>
<dbReference type="PANTHER" id="PTHR47627:SF1">
    <property type="entry name" value="RUBREDOXIN-1-RELATED"/>
    <property type="match status" value="1"/>
</dbReference>
<dbReference type="PANTHER" id="PTHR47627">
    <property type="entry name" value="RUBREDOXIN"/>
    <property type="match status" value="1"/>
</dbReference>
<gene>
    <name evidence="9" type="ORF">A6769_32825</name>
</gene>